<dbReference type="PANTHER" id="PTHR35125:SF1">
    <property type="entry name" value="PROTEIN PATRONUS 2"/>
    <property type="match status" value="1"/>
</dbReference>
<evidence type="ECO:0000256" key="1">
    <source>
        <dbReference type="SAM" id="MobiDB-lite"/>
    </source>
</evidence>
<dbReference type="EMBL" id="BJWL01000009">
    <property type="protein sequence ID" value="GFY94296.1"/>
    <property type="molecule type" value="Genomic_DNA"/>
</dbReference>
<reference evidence="2 4" key="1">
    <citation type="submission" date="2019-07" db="EMBL/GenBank/DDBJ databases">
        <title>De Novo Assembly of kiwifruit Actinidia rufa.</title>
        <authorList>
            <person name="Sugita-Konishi S."/>
            <person name="Sato K."/>
            <person name="Mori E."/>
            <person name="Abe Y."/>
            <person name="Kisaki G."/>
            <person name="Hamano K."/>
            <person name="Suezawa K."/>
            <person name="Otani M."/>
            <person name="Fukuda T."/>
            <person name="Manabe T."/>
            <person name="Gomi K."/>
            <person name="Tabuchi M."/>
            <person name="Akimitsu K."/>
            <person name="Kataoka I."/>
        </authorList>
    </citation>
    <scope>NUCLEOTIDE SEQUENCE [LARGE SCALE GENOMIC DNA]</scope>
    <source>
        <strain evidence="4">cv. Fuchu</strain>
        <strain evidence="2">Fuchu</strain>
    </source>
</reference>
<comment type="caution">
    <text evidence="2">The sequence shown here is derived from an EMBL/GenBank/DDBJ whole genome shotgun (WGS) entry which is preliminary data.</text>
</comment>
<dbReference type="InterPro" id="IPR039326">
    <property type="entry name" value="Patronus"/>
</dbReference>
<evidence type="ECO:0000313" key="2">
    <source>
        <dbReference type="EMBL" id="GFY94292.1"/>
    </source>
</evidence>
<accession>A0A7J0F6F5</accession>
<protein>
    <submittedName>
        <fullName evidence="2">Uncharacterized protein</fullName>
    </submittedName>
</protein>
<dbReference type="EMBL" id="BJWL01000009">
    <property type="protein sequence ID" value="GFY94292.1"/>
    <property type="molecule type" value="Genomic_DNA"/>
</dbReference>
<keyword evidence="4" id="KW-1185">Reference proteome</keyword>
<feature type="region of interest" description="Disordered" evidence="1">
    <location>
        <begin position="27"/>
        <end position="49"/>
    </location>
</feature>
<name>A0A7J0F6F5_9ERIC</name>
<evidence type="ECO:0000313" key="4">
    <source>
        <dbReference type="Proteomes" id="UP000585474"/>
    </source>
</evidence>
<dbReference type="OrthoDB" id="1916925at2759"/>
<dbReference type="PANTHER" id="PTHR35125">
    <property type="entry name" value="NEURON NAVIGATOR 1-LIKE-RELATED"/>
    <property type="match status" value="1"/>
</dbReference>
<sequence>MASHLAQGRLILQDENIDIHHKNFVADGTSRSTKPASKKDGAGFGSRKALNDITNKSSIRHEAASRKTNLPKEKFNIAEEMFLHDHKKCIEAQLKVTEPCFWDTVLPGHDSVSQIEDLDSSRAKTDLDSPRCYPEPVELSMSEFSDWLAVSTQWRSPQSSPSQWDSQPSSPFAWELEPVHFVFKEEDDC</sequence>
<organism evidence="2 4">
    <name type="scientific">Actinidia rufa</name>
    <dbReference type="NCBI Taxonomy" id="165716"/>
    <lineage>
        <taxon>Eukaryota</taxon>
        <taxon>Viridiplantae</taxon>
        <taxon>Streptophyta</taxon>
        <taxon>Embryophyta</taxon>
        <taxon>Tracheophyta</taxon>
        <taxon>Spermatophyta</taxon>
        <taxon>Magnoliopsida</taxon>
        <taxon>eudicotyledons</taxon>
        <taxon>Gunneridae</taxon>
        <taxon>Pentapetalae</taxon>
        <taxon>asterids</taxon>
        <taxon>Ericales</taxon>
        <taxon>Actinidiaceae</taxon>
        <taxon>Actinidia</taxon>
    </lineage>
</organism>
<dbReference type="Proteomes" id="UP000585474">
    <property type="component" value="Unassembled WGS sequence"/>
</dbReference>
<dbReference type="AlphaFoldDB" id="A0A7J0F6F5"/>
<proteinExistence type="predicted"/>
<gene>
    <name evidence="2" type="ORF">Acr_09g0007380</name>
    <name evidence="3" type="ORF">Acr_09g0007420</name>
</gene>
<dbReference type="GO" id="GO:0007346">
    <property type="term" value="P:regulation of mitotic cell cycle"/>
    <property type="evidence" value="ECO:0007669"/>
    <property type="project" value="InterPro"/>
</dbReference>
<evidence type="ECO:0000313" key="3">
    <source>
        <dbReference type="EMBL" id="GFY94296.1"/>
    </source>
</evidence>